<dbReference type="InterPro" id="IPR004839">
    <property type="entry name" value="Aminotransferase_I/II_large"/>
</dbReference>
<dbReference type="GO" id="GO:0030170">
    <property type="term" value="F:pyridoxal phosphate binding"/>
    <property type="evidence" value="ECO:0007669"/>
    <property type="project" value="InterPro"/>
</dbReference>
<dbReference type="SUPFAM" id="SSF53383">
    <property type="entry name" value="PLP-dependent transferases"/>
    <property type="match status" value="1"/>
</dbReference>
<evidence type="ECO:0000256" key="1">
    <source>
        <dbReference type="ARBA" id="ARBA00001933"/>
    </source>
</evidence>
<protein>
    <submittedName>
        <fullName evidence="6">Transcriptional regulator</fullName>
    </submittedName>
</protein>
<keyword evidence="4" id="KW-0663">Pyridoxal phosphate</keyword>
<dbReference type="PANTHER" id="PTHR42790:SF19">
    <property type="entry name" value="KYNURENINE_ALPHA-AMINOADIPATE AMINOTRANSFERASE, MITOCHONDRIAL"/>
    <property type="match status" value="1"/>
</dbReference>
<feature type="domain" description="Aminotransferase class I/classII large" evidence="5">
    <location>
        <begin position="56"/>
        <end position="350"/>
    </location>
</feature>
<dbReference type="Pfam" id="PF00155">
    <property type="entry name" value="Aminotran_1_2"/>
    <property type="match status" value="1"/>
</dbReference>
<evidence type="ECO:0000256" key="4">
    <source>
        <dbReference type="ARBA" id="ARBA00022898"/>
    </source>
</evidence>
<dbReference type="Gene3D" id="3.90.1150.10">
    <property type="entry name" value="Aspartate Aminotransferase, domain 1"/>
    <property type="match status" value="1"/>
</dbReference>
<proteinExistence type="predicted"/>
<comment type="caution">
    <text evidence="6">The sequence shown here is derived from an EMBL/GenBank/DDBJ whole genome shotgun (WGS) entry which is preliminary data.</text>
</comment>
<dbReference type="Gene3D" id="3.40.640.10">
    <property type="entry name" value="Type I PLP-dependent aspartate aminotransferase-like (Major domain)"/>
    <property type="match status" value="1"/>
</dbReference>
<keyword evidence="7" id="KW-1185">Reference proteome</keyword>
<dbReference type="InterPro" id="IPR050859">
    <property type="entry name" value="Class-I_PLP-dep_aminotransf"/>
</dbReference>
<gene>
    <name evidence="6" type="ORF">BS640_10840</name>
</gene>
<dbReference type="STRING" id="1646377.BS640_10840"/>
<dbReference type="GO" id="GO:1901605">
    <property type="term" value="P:alpha-amino acid metabolic process"/>
    <property type="evidence" value="ECO:0007669"/>
    <property type="project" value="TreeGrafter"/>
</dbReference>
<keyword evidence="3" id="KW-0808">Transferase</keyword>
<keyword evidence="2" id="KW-0032">Aminotransferase</keyword>
<dbReference type="GO" id="GO:0008483">
    <property type="term" value="F:transaminase activity"/>
    <property type="evidence" value="ECO:0007669"/>
    <property type="project" value="UniProtKB-KW"/>
</dbReference>
<dbReference type="PANTHER" id="PTHR42790">
    <property type="entry name" value="AMINOTRANSFERASE"/>
    <property type="match status" value="1"/>
</dbReference>
<dbReference type="EMBL" id="MRWE01000015">
    <property type="protein sequence ID" value="ORJ25491.1"/>
    <property type="molecule type" value="Genomic_DNA"/>
</dbReference>
<dbReference type="InterPro" id="IPR015422">
    <property type="entry name" value="PyrdxlP-dep_Trfase_small"/>
</dbReference>
<evidence type="ECO:0000256" key="3">
    <source>
        <dbReference type="ARBA" id="ARBA00022679"/>
    </source>
</evidence>
<evidence type="ECO:0000313" key="6">
    <source>
        <dbReference type="EMBL" id="ORJ25491.1"/>
    </source>
</evidence>
<comment type="cofactor">
    <cofactor evidence="1">
        <name>pyridoxal 5'-phosphate</name>
        <dbReference type="ChEBI" id="CHEBI:597326"/>
    </cofactor>
</comment>
<evidence type="ECO:0000256" key="2">
    <source>
        <dbReference type="ARBA" id="ARBA00022576"/>
    </source>
</evidence>
<evidence type="ECO:0000313" key="7">
    <source>
        <dbReference type="Proteomes" id="UP000192536"/>
    </source>
</evidence>
<sequence length="388" mass="44375">MGRPNPEVYALLDFEHYRQVYKNTLDEMFSHNQKDINEHLCTYGPSQGVINGHVSRWLSIDENIHAAENDIFITNGCQEAYNLILLHELREESDCVLIIEPTYFGFNDCVSVLGKSSVTVSVNDVSDEAGAFQFENLTALIAEFKSQGKNTRLLYINPDFNNPMTYRLSESEKATLLAVCHQNGVKIIEDSTYSGFYFDGERGHSIKSQDPHGLVYYVGSFSKVMCPSLRLGYLILNQSDAATRADILHIKDHTSLSTSALNQQIVAGFLIHYGYSVEAWVRPIREEYQRRRNAMVEVLQSELDGSPIKWQPPQGGFFVFLKLPFSITSKDLIHCVENYQVTFMPVSYFSRREGKVINGIRLAFSYYEPEIIEQGTREFCKFLKERFL</sequence>
<dbReference type="CDD" id="cd00609">
    <property type="entry name" value="AAT_like"/>
    <property type="match status" value="1"/>
</dbReference>
<accession>A0A1X0WFG3</accession>
<reference evidence="6 7" key="1">
    <citation type="journal article" date="2017" name="Int. J. Syst. Evol. Microbiol.">
        <title>Rouxiella badensis sp. nov. and Rouxiella silvae sp. nov. isolated from peat bog soil in Germany and emendation of the genus description.</title>
        <authorList>
            <person name="Le Fleche-Mateos A."/>
            <person name="Kugler J.H."/>
            <person name="Hansen S.H."/>
            <person name="Syldatk C."/>
            <person name="Hausmann R."/>
            <person name="Lomprez F."/>
            <person name="Vandenbogaert M."/>
            <person name="Manuguerra J.C."/>
            <person name="Grimont P.A."/>
        </authorList>
    </citation>
    <scope>NUCLEOTIDE SEQUENCE [LARGE SCALE GENOMIC DNA]</scope>
    <source>
        <strain evidence="6 7">DSM 100043</strain>
    </source>
</reference>
<dbReference type="Proteomes" id="UP000192536">
    <property type="component" value="Unassembled WGS sequence"/>
</dbReference>
<organism evidence="6 7">
    <name type="scientific">Rouxiella badensis</name>
    <dbReference type="NCBI Taxonomy" id="1646377"/>
    <lineage>
        <taxon>Bacteria</taxon>
        <taxon>Pseudomonadati</taxon>
        <taxon>Pseudomonadota</taxon>
        <taxon>Gammaproteobacteria</taxon>
        <taxon>Enterobacterales</taxon>
        <taxon>Yersiniaceae</taxon>
        <taxon>Rouxiella</taxon>
    </lineage>
</organism>
<dbReference type="InterPro" id="IPR015424">
    <property type="entry name" value="PyrdxlP-dep_Trfase"/>
</dbReference>
<dbReference type="AlphaFoldDB" id="A0A1X0WFG3"/>
<name>A0A1X0WFG3_9GAMM</name>
<evidence type="ECO:0000259" key="5">
    <source>
        <dbReference type="Pfam" id="PF00155"/>
    </source>
</evidence>
<dbReference type="InterPro" id="IPR015421">
    <property type="entry name" value="PyrdxlP-dep_Trfase_major"/>
</dbReference>